<protein>
    <submittedName>
        <fullName evidence="3">F-box domain-containing protein</fullName>
    </submittedName>
</protein>
<feature type="domain" description="F-box" evidence="1">
    <location>
        <begin position="35"/>
        <end position="81"/>
    </location>
</feature>
<evidence type="ECO:0000259" key="1">
    <source>
        <dbReference type="PROSITE" id="PS50181"/>
    </source>
</evidence>
<dbReference type="AlphaFoldDB" id="A0A0N5AWP9"/>
<keyword evidence="2" id="KW-1185">Reference proteome</keyword>
<reference evidence="3" key="1">
    <citation type="submission" date="2017-02" db="UniProtKB">
        <authorList>
            <consortium name="WormBaseParasite"/>
        </authorList>
    </citation>
    <scope>IDENTIFICATION</scope>
</reference>
<sequence>MENLTCCSPSTSNEAVAVSELEPMKLPFKNCSKLPLCFDLLPENTIKQIYMNLHYTDVFRSHRVCKRIRNILQRNAHYFSRPKIAELGIKMGVVERRSRPIGRLQMPILECSKKMERRLYITYMRKRQSTIIFQKEFVIKENTEGDQYKLSPNFLECLDDHMKKLIIDGRLSFTGIAVDKELCERLMQRWVRISEATSLLFTLCRFRLNAELFRDLLISTNCRRLNIELSQFDDQIINDFVLEGMSECIEMRASGTYPRFFVGLTDRILNHWATQKMLPRRILLHNVYGNFTITGVLTMLNALHEKAQKCQRNEKCLLEKFEWNFGYVSYSGENDSLLEILSLPGHTLHTTYCADLANTIDVTLTAKGPLYDISASCYKCSPIIKFQLILNRLRTN</sequence>
<evidence type="ECO:0000313" key="3">
    <source>
        <dbReference type="WBParaSite" id="SMUV_0000935701-mRNA-1"/>
    </source>
</evidence>
<accession>A0A0N5AWP9</accession>
<dbReference type="WBParaSite" id="SMUV_0000935701-mRNA-1">
    <property type="protein sequence ID" value="SMUV_0000935701-mRNA-1"/>
    <property type="gene ID" value="SMUV_0000935701"/>
</dbReference>
<dbReference type="InterPro" id="IPR001810">
    <property type="entry name" value="F-box_dom"/>
</dbReference>
<name>A0A0N5AWP9_9BILA</name>
<evidence type="ECO:0000313" key="2">
    <source>
        <dbReference type="Proteomes" id="UP000046393"/>
    </source>
</evidence>
<organism evidence="2 3">
    <name type="scientific">Syphacia muris</name>
    <dbReference type="NCBI Taxonomy" id="451379"/>
    <lineage>
        <taxon>Eukaryota</taxon>
        <taxon>Metazoa</taxon>
        <taxon>Ecdysozoa</taxon>
        <taxon>Nematoda</taxon>
        <taxon>Chromadorea</taxon>
        <taxon>Rhabditida</taxon>
        <taxon>Spirurina</taxon>
        <taxon>Oxyuridomorpha</taxon>
        <taxon>Oxyuroidea</taxon>
        <taxon>Oxyuridae</taxon>
        <taxon>Syphacia</taxon>
    </lineage>
</organism>
<dbReference type="Proteomes" id="UP000046393">
    <property type="component" value="Unplaced"/>
</dbReference>
<dbReference type="PROSITE" id="PS50181">
    <property type="entry name" value="FBOX"/>
    <property type="match status" value="1"/>
</dbReference>
<proteinExistence type="predicted"/>